<organism evidence="1 2">
    <name type="scientific">Rhizobium chutanense</name>
    <dbReference type="NCBI Taxonomy" id="2035448"/>
    <lineage>
        <taxon>Bacteria</taxon>
        <taxon>Pseudomonadati</taxon>
        <taxon>Pseudomonadota</taxon>
        <taxon>Alphaproteobacteria</taxon>
        <taxon>Hyphomicrobiales</taxon>
        <taxon>Rhizobiaceae</taxon>
        <taxon>Rhizobium/Agrobacterium group</taxon>
        <taxon>Rhizobium</taxon>
    </lineage>
</organism>
<dbReference type="AlphaFoldDB" id="A0A432P3R4"/>
<protein>
    <submittedName>
        <fullName evidence="1">Uncharacterized protein</fullName>
    </submittedName>
</protein>
<name>A0A432P3R4_9HYPH</name>
<dbReference type="Proteomes" id="UP000278081">
    <property type="component" value="Unassembled WGS sequence"/>
</dbReference>
<dbReference type="EMBL" id="RJTJ01000008">
    <property type="protein sequence ID" value="RUM06770.1"/>
    <property type="molecule type" value="Genomic_DNA"/>
</dbReference>
<reference evidence="1 2" key="1">
    <citation type="submission" date="2018-11" db="EMBL/GenBank/DDBJ databases">
        <title>Rhizobium chutanense sp. nov., isolated from root nodules of Phaseolus vulgaris in China.</title>
        <authorList>
            <person name="Huo Y."/>
        </authorList>
    </citation>
    <scope>NUCLEOTIDE SEQUENCE [LARGE SCALE GENOMIC DNA]</scope>
    <source>
        <strain evidence="1 2">C16</strain>
    </source>
</reference>
<comment type="caution">
    <text evidence="1">The sequence shown here is derived from an EMBL/GenBank/DDBJ whole genome shotgun (WGS) entry which is preliminary data.</text>
</comment>
<dbReference type="OrthoDB" id="8451163at2"/>
<proteinExistence type="predicted"/>
<evidence type="ECO:0000313" key="1">
    <source>
        <dbReference type="EMBL" id="RUM06770.1"/>
    </source>
</evidence>
<dbReference type="RefSeq" id="WP_126908951.1">
    <property type="nucleotide sequence ID" value="NZ_ML133755.1"/>
</dbReference>
<gene>
    <name evidence="1" type="ORF">EFR84_11250</name>
</gene>
<accession>A0A432P3R4</accession>
<sequence>MSDDAYDIDVIVKRKPGAFDPPPILFVCVLCDQPVKKPWDHDRFHIRGRPREREPVCGSCARNYGGKSSGPVFNRQNHHTLRQLKAAINYLTWEVLNGKYRHR</sequence>
<evidence type="ECO:0000313" key="2">
    <source>
        <dbReference type="Proteomes" id="UP000278081"/>
    </source>
</evidence>